<accession>M5SQD8</accession>
<dbReference type="InterPro" id="IPR029063">
    <property type="entry name" value="SAM-dependent_MTases_sf"/>
</dbReference>
<dbReference type="AlphaFoldDB" id="M5SQD8"/>
<protein>
    <submittedName>
        <fullName evidence="1">Uncharacterized protein</fullName>
    </submittedName>
</protein>
<gene>
    <name evidence="1" type="ORF">RESH_00944</name>
</gene>
<reference evidence="1 2" key="1">
    <citation type="journal article" date="2013" name="Mar. Genomics">
        <title>Expression of sulfatases in Rhodopirellula baltica and the diversity of sulfatases in the genus Rhodopirellula.</title>
        <authorList>
            <person name="Wegner C.E."/>
            <person name="Richter-Heitmann T."/>
            <person name="Klindworth A."/>
            <person name="Klockow C."/>
            <person name="Richter M."/>
            <person name="Achstetter T."/>
            <person name="Glockner F.O."/>
            <person name="Harder J."/>
        </authorList>
    </citation>
    <scope>NUCLEOTIDE SEQUENCE [LARGE SCALE GENOMIC DNA]</scope>
    <source>
        <strain evidence="1 2">SH398</strain>
    </source>
</reference>
<dbReference type="Gene3D" id="3.40.50.150">
    <property type="entry name" value="Vaccinia Virus protein VP39"/>
    <property type="match status" value="1"/>
</dbReference>
<dbReference type="OrthoDB" id="9791274at2"/>
<dbReference type="RefSeq" id="WP_008664166.1">
    <property type="nucleotide sequence ID" value="NZ_ANOF01000034.1"/>
</dbReference>
<dbReference type="EMBL" id="ANOF01000034">
    <property type="protein sequence ID" value="EMI28469.1"/>
    <property type="molecule type" value="Genomic_DNA"/>
</dbReference>
<comment type="caution">
    <text evidence="1">The sequence shown here is derived from an EMBL/GenBank/DDBJ whole genome shotgun (WGS) entry which is preliminary data.</text>
</comment>
<dbReference type="STRING" id="1263868.RESH_00944"/>
<dbReference type="PATRIC" id="fig|1263868.3.peg.1020"/>
<dbReference type="Proteomes" id="UP000011996">
    <property type="component" value="Unassembled WGS sequence"/>
</dbReference>
<evidence type="ECO:0000313" key="2">
    <source>
        <dbReference type="Proteomes" id="UP000011996"/>
    </source>
</evidence>
<dbReference type="SUPFAM" id="SSF53335">
    <property type="entry name" value="S-adenosyl-L-methionine-dependent methyltransferases"/>
    <property type="match status" value="1"/>
</dbReference>
<organism evidence="1 2">
    <name type="scientific">Rhodopirellula europaea SH398</name>
    <dbReference type="NCBI Taxonomy" id="1263868"/>
    <lineage>
        <taxon>Bacteria</taxon>
        <taxon>Pseudomonadati</taxon>
        <taxon>Planctomycetota</taxon>
        <taxon>Planctomycetia</taxon>
        <taxon>Pirellulales</taxon>
        <taxon>Pirellulaceae</taxon>
        <taxon>Rhodopirellula</taxon>
    </lineage>
</organism>
<proteinExistence type="predicted"/>
<evidence type="ECO:0000313" key="1">
    <source>
        <dbReference type="EMBL" id="EMI28469.1"/>
    </source>
</evidence>
<name>M5SQD8_9BACT</name>
<sequence length="278" mass="31020">MGQDKNAGNTGDQLKHSLTAEVLMSCLDWPTITYAETHAGAGCFDAQAQSNEGKTHITELKGRVASQEANERQDAGGRYHELLASWWSQTGNESMYPGSVVQSAIILDKRKERPRPDFRVTEACPDTCERLKNSLSEFGVSPVNDGFQNRIEWLTENDNLVLIIDPYALTERGKLDKGQVDLTQLSNVLDRCWQKSACVVGFWYSTPQGTSTETKAARQNAIKSWAESNDAVTRSFGYWIYDMIWLGIGEGKAAVNAIPHKTAWKKSWLSRIVKEKGI</sequence>